<dbReference type="Proteomes" id="UP000663879">
    <property type="component" value="Unassembled WGS sequence"/>
</dbReference>
<dbReference type="InterPro" id="IPR007527">
    <property type="entry name" value="Znf_SWIM"/>
</dbReference>
<dbReference type="InterPro" id="IPR027806">
    <property type="entry name" value="HARBI1_dom"/>
</dbReference>
<proteinExistence type="predicted"/>
<dbReference type="EMBL" id="CAJNOC010007209">
    <property type="protein sequence ID" value="CAF1094076.1"/>
    <property type="molecule type" value="Genomic_DNA"/>
</dbReference>
<dbReference type="OrthoDB" id="10061678at2759"/>
<dbReference type="Pfam" id="PF13359">
    <property type="entry name" value="DDE_Tnp_4"/>
    <property type="match status" value="1"/>
</dbReference>
<keyword evidence="2" id="KW-0479">Metal-binding</keyword>
<keyword evidence="3" id="KW-0863">Zinc-finger</keyword>
<reference evidence="5" key="1">
    <citation type="submission" date="2021-02" db="EMBL/GenBank/DDBJ databases">
        <authorList>
            <person name="Nowell W R."/>
        </authorList>
    </citation>
    <scope>NUCLEOTIDE SEQUENCE</scope>
    <source>
        <strain evidence="5">Ploen Becks lab</strain>
    </source>
</reference>
<gene>
    <name evidence="5" type="ORF">OXX778_LOCUS20816</name>
</gene>
<evidence type="ECO:0000259" key="4">
    <source>
        <dbReference type="PROSITE" id="PS50966"/>
    </source>
</evidence>
<keyword evidence="3" id="KW-0862">Zinc</keyword>
<evidence type="ECO:0000256" key="3">
    <source>
        <dbReference type="PROSITE-ProRule" id="PRU00325"/>
    </source>
</evidence>
<organism evidence="5 6">
    <name type="scientific">Brachionus calyciflorus</name>
    <dbReference type="NCBI Taxonomy" id="104777"/>
    <lineage>
        <taxon>Eukaryota</taxon>
        <taxon>Metazoa</taxon>
        <taxon>Spiralia</taxon>
        <taxon>Gnathifera</taxon>
        <taxon>Rotifera</taxon>
        <taxon>Eurotatoria</taxon>
        <taxon>Monogononta</taxon>
        <taxon>Pseudotrocha</taxon>
        <taxon>Ploima</taxon>
        <taxon>Brachionidae</taxon>
        <taxon>Brachionus</taxon>
    </lineage>
</organism>
<feature type="domain" description="SWIM-type" evidence="4">
    <location>
        <begin position="403"/>
        <end position="441"/>
    </location>
</feature>
<dbReference type="PROSITE" id="PS50966">
    <property type="entry name" value="ZF_SWIM"/>
    <property type="match status" value="1"/>
</dbReference>
<name>A0A814NIB7_9BILA</name>
<evidence type="ECO:0000256" key="1">
    <source>
        <dbReference type="ARBA" id="ARBA00001968"/>
    </source>
</evidence>
<dbReference type="GO" id="GO:0008270">
    <property type="term" value="F:zinc ion binding"/>
    <property type="evidence" value="ECO:0007669"/>
    <property type="project" value="UniProtKB-KW"/>
</dbReference>
<comment type="caution">
    <text evidence="5">The sequence shown here is derived from an EMBL/GenBank/DDBJ whole genome shotgun (WGS) entry which is preliminary data.</text>
</comment>
<evidence type="ECO:0000256" key="2">
    <source>
        <dbReference type="ARBA" id="ARBA00022723"/>
    </source>
</evidence>
<dbReference type="AlphaFoldDB" id="A0A814NIB7"/>
<keyword evidence="6" id="KW-1185">Reference proteome</keyword>
<evidence type="ECO:0000313" key="6">
    <source>
        <dbReference type="Proteomes" id="UP000663879"/>
    </source>
</evidence>
<comment type="cofactor">
    <cofactor evidence="1">
        <name>a divalent metal cation</name>
        <dbReference type="ChEBI" id="CHEBI:60240"/>
    </cofactor>
</comment>
<protein>
    <recommendedName>
        <fullName evidence="4">SWIM-type domain-containing protein</fullName>
    </recommendedName>
</protein>
<evidence type="ECO:0000313" key="5">
    <source>
        <dbReference type="EMBL" id="CAF1094076.1"/>
    </source>
</evidence>
<sequence>MKDSANRTKSQALAIYLFGLKTGMSQNIIAAYFDTDLSQQNVSNYCNQIRQDLNKYFVTLNLGVKHMNRDHLCSRNSVFVKQFCENQENTKIALIGDATYLYCGKSSNNVFQRMSYSVQKGRSLVKPFILCAPDGYIVDIYGLYPATWNDARIFEHIIETDVNLKKILIEGNIFIFDRGFRDVIDSLKTKYKFQVMMPCFLPKEQKQFTSHEANQSRLCTKIRWVIEAVNGMLKGSFRSLDIRVENKSLTHYLIDFRIAGVLLNRFHKRLVSDDKYALEMATKMFENKDKSNELMEIVLEQRLNRKSQLKELENLDEELVEFPKLSLECINSKITFGLYQLSHSLSYLAENFKKHGKCQTSIYKDMTNISYTNDSTKIVTAKIHSRHSANREYRSYVAYYSCKETEINRYEFIKDWYCECKNGARTLGSCCHVAAIIYFLSFARHESSSLKWPAQKLMSIFPDRLDETDFHTTEDEKLTKKKSYKKKEVKNINMIIQVLITKTGIVPTRS</sequence>
<accession>A0A814NIB7</accession>